<keyword evidence="2" id="KW-0472">Membrane</keyword>
<dbReference type="InterPro" id="IPR025187">
    <property type="entry name" value="DUF4112"/>
</dbReference>
<dbReference type="VEuPathDB" id="FungiDB:LCOR_08684.1"/>
<proteinExistence type="predicted"/>
<dbReference type="PANTHER" id="PTHR35519:SF2">
    <property type="entry name" value="PH DOMAIN PROTEIN"/>
    <property type="match status" value="1"/>
</dbReference>
<protein>
    <submittedName>
        <fullName evidence="3">Uncharacterized protein</fullName>
    </submittedName>
</protein>
<dbReference type="Proteomes" id="UP000027586">
    <property type="component" value="Unassembled WGS sequence"/>
</dbReference>
<feature type="transmembrane region" description="Helical" evidence="2">
    <location>
        <begin position="114"/>
        <end position="137"/>
    </location>
</feature>
<feature type="transmembrane region" description="Helical" evidence="2">
    <location>
        <begin position="81"/>
        <end position="102"/>
    </location>
</feature>
<reference evidence="3" key="1">
    <citation type="submission" date="2013-08" db="EMBL/GenBank/DDBJ databases">
        <title>Gene expansion shapes genome architecture in the human pathogen Lichtheimia corymbifera: an evolutionary genomics analysis in the ancient terrestrial Mucorales (Mucoromycotina).</title>
        <authorList>
            <person name="Schwartze V.U."/>
            <person name="Winter S."/>
            <person name="Shelest E."/>
            <person name="Marcet-Houben M."/>
            <person name="Horn F."/>
            <person name="Wehner S."/>
            <person name="Hoffmann K."/>
            <person name="Riege K."/>
            <person name="Sammeth M."/>
            <person name="Nowrousian M."/>
            <person name="Valiante V."/>
            <person name="Linde J."/>
            <person name="Jacobsen I.D."/>
            <person name="Marz M."/>
            <person name="Brakhage A.A."/>
            <person name="Gabaldon T."/>
            <person name="Bocker S."/>
            <person name="Voigt K."/>
        </authorList>
    </citation>
    <scope>NUCLEOTIDE SEQUENCE [LARGE SCALE GENOMIC DNA]</scope>
    <source>
        <strain evidence="3">FSU 9682</strain>
    </source>
</reference>
<name>A0A068S665_9FUNG</name>
<gene>
    <name evidence="3" type="ORF">LCOR_08684.1</name>
</gene>
<dbReference type="OrthoDB" id="2103474at2759"/>
<feature type="region of interest" description="Disordered" evidence="1">
    <location>
        <begin position="162"/>
        <end position="191"/>
    </location>
</feature>
<sequence length="225" mass="25908">MFKRFIFNRLNLPERAERYRPRGTAQLTSFERQFPYLLHTTPKKTMNEKQRKKLQRKIERIAYWLDNAVPGSPIPLGIDSILSFIPFIGGFIGSLLSLYQVYLSTLFGIPLWLLMRMTISLFIDFIIGLVPVVGAFLDMFYKANLWNYEALEDYLVHESQVPHDNVPPPSSSSSSASSSKDTKTNPRYQDLASSEITWTQLGKDITQLGHTAMDYIPWSTKQHPE</sequence>
<organism evidence="3 4">
    <name type="scientific">Lichtheimia corymbifera JMRC:FSU:9682</name>
    <dbReference type="NCBI Taxonomy" id="1263082"/>
    <lineage>
        <taxon>Eukaryota</taxon>
        <taxon>Fungi</taxon>
        <taxon>Fungi incertae sedis</taxon>
        <taxon>Mucoromycota</taxon>
        <taxon>Mucoromycotina</taxon>
        <taxon>Mucoromycetes</taxon>
        <taxon>Mucorales</taxon>
        <taxon>Lichtheimiaceae</taxon>
        <taxon>Lichtheimia</taxon>
    </lineage>
</organism>
<comment type="caution">
    <text evidence="3">The sequence shown here is derived from an EMBL/GenBank/DDBJ whole genome shotgun (WGS) entry which is preliminary data.</text>
</comment>
<dbReference type="STRING" id="1263082.A0A068S665"/>
<keyword evidence="4" id="KW-1185">Reference proteome</keyword>
<dbReference type="PANTHER" id="PTHR35519">
    <property type="entry name" value="MEMBRANE PROTEINS"/>
    <property type="match status" value="1"/>
</dbReference>
<evidence type="ECO:0000256" key="1">
    <source>
        <dbReference type="SAM" id="MobiDB-lite"/>
    </source>
</evidence>
<dbReference type="Pfam" id="PF13430">
    <property type="entry name" value="DUF4112"/>
    <property type="match status" value="1"/>
</dbReference>
<evidence type="ECO:0000256" key="2">
    <source>
        <dbReference type="SAM" id="Phobius"/>
    </source>
</evidence>
<evidence type="ECO:0000313" key="3">
    <source>
        <dbReference type="EMBL" id="CDH57784.1"/>
    </source>
</evidence>
<dbReference type="AlphaFoldDB" id="A0A068S665"/>
<evidence type="ECO:0000313" key="4">
    <source>
        <dbReference type="Proteomes" id="UP000027586"/>
    </source>
</evidence>
<keyword evidence="2" id="KW-0812">Transmembrane</keyword>
<dbReference type="EMBL" id="CBTN010000049">
    <property type="protein sequence ID" value="CDH57784.1"/>
    <property type="molecule type" value="Genomic_DNA"/>
</dbReference>
<keyword evidence="2" id="KW-1133">Transmembrane helix</keyword>
<accession>A0A068S665</accession>